<dbReference type="OrthoDB" id="5232980at2759"/>
<evidence type="ECO:0000256" key="1">
    <source>
        <dbReference type="SAM" id="MobiDB-lite"/>
    </source>
</evidence>
<reference evidence="2 3" key="1">
    <citation type="journal article" date="2021" name="Nat. Commun.">
        <title>Genetic determinants of endophytism in the Arabidopsis root mycobiome.</title>
        <authorList>
            <person name="Mesny F."/>
            <person name="Miyauchi S."/>
            <person name="Thiergart T."/>
            <person name="Pickel B."/>
            <person name="Atanasova L."/>
            <person name="Karlsson M."/>
            <person name="Huettel B."/>
            <person name="Barry K.W."/>
            <person name="Haridas S."/>
            <person name="Chen C."/>
            <person name="Bauer D."/>
            <person name="Andreopoulos W."/>
            <person name="Pangilinan J."/>
            <person name="LaButti K."/>
            <person name="Riley R."/>
            <person name="Lipzen A."/>
            <person name="Clum A."/>
            <person name="Drula E."/>
            <person name="Henrissat B."/>
            <person name="Kohler A."/>
            <person name="Grigoriev I.V."/>
            <person name="Martin F.M."/>
            <person name="Hacquard S."/>
        </authorList>
    </citation>
    <scope>NUCLEOTIDE SEQUENCE [LARGE SCALE GENOMIC DNA]</scope>
    <source>
        <strain evidence="2 3">MPI-CAGE-CH-0241</strain>
    </source>
</reference>
<gene>
    <name evidence="2" type="ORF">B0T10DRAFT_532741</name>
</gene>
<sequence length="202" mass="22501">MAGPSVKTNRTINGSAGIGKGQRPSSPVEALLRQYVTTEEEEQIIRQFQLACIPGRQVLWTGMFRNQAQKWADDHGMQTLTTAMGSLMDPKDPECPQHFKTGKAWSKYIHGASAVFAWFISGGDLVTVLSQPPPVRFNPSQGSSYQTIEEPIIMGKTGISNLRRIQLVHPTVTEAANVTYQMWPVDQADLWKEKRSRAARKC</sequence>
<feature type="compositionally biased region" description="Polar residues" evidence="1">
    <location>
        <begin position="1"/>
        <end position="14"/>
    </location>
</feature>
<comment type="caution">
    <text evidence="2">The sequence shown here is derived from an EMBL/GenBank/DDBJ whole genome shotgun (WGS) entry which is preliminary data.</text>
</comment>
<organism evidence="2 3">
    <name type="scientific">Thelonectria olida</name>
    <dbReference type="NCBI Taxonomy" id="1576542"/>
    <lineage>
        <taxon>Eukaryota</taxon>
        <taxon>Fungi</taxon>
        <taxon>Dikarya</taxon>
        <taxon>Ascomycota</taxon>
        <taxon>Pezizomycotina</taxon>
        <taxon>Sordariomycetes</taxon>
        <taxon>Hypocreomycetidae</taxon>
        <taxon>Hypocreales</taxon>
        <taxon>Nectriaceae</taxon>
        <taxon>Thelonectria</taxon>
    </lineage>
</organism>
<dbReference type="AlphaFoldDB" id="A0A9P8VUD9"/>
<evidence type="ECO:0000313" key="3">
    <source>
        <dbReference type="Proteomes" id="UP000777438"/>
    </source>
</evidence>
<dbReference type="EMBL" id="JAGPYM010000035">
    <property type="protein sequence ID" value="KAH6876418.1"/>
    <property type="molecule type" value="Genomic_DNA"/>
</dbReference>
<feature type="region of interest" description="Disordered" evidence="1">
    <location>
        <begin position="1"/>
        <end position="25"/>
    </location>
</feature>
<evidence type="ECO:0000313" key="2">
    <source>
        <dbReference type="EMBL" id="KAH6876418.1"/>
    </source>
</evidence>
<dbReference type="Proteomes" id="UP000777438">
    <property type="component" value="Unassembled WGS sequence"/>
</dbReference>
<proteinExistence type="predicted"/>
<keyword evidence="3" id="KW-1185">Reference proteome</keyword>
<name>A0A9P8VUD9_9HYPO</name>
<accession>A0A9P8VUD9</accession>
<protein>
    <submittedName>
        <fullName evidence="2">Uncharacterized protein</fullName>
    </submittedName>
</protein>